<keyword evidence="3" id="KW-1185">Reference proteome</keyword>
<protein>
    <submittedName>
        <fullName evidence="2">Septum formation initiator</fullName>
    </submittedName>
</protein>
<name>A0A7L4URI7_BALHA</name>
<keyword evidence="1" id="KW-0812">Transmembrane</keyword>
<proteinExistence type="predicted"/>
<gene>
    <name evidence="2" type="ORF">C7377_0699</name>
</gene>
<comment type="caution">
    <text evidence="2">The sequence shown here is derived from an EMBL/GenBank/DDBJ whole genome shotgun (WGS) entry which is preliminary data.</text>
</comment>
<keyword evidence="1" id="KW-0472">Membrane</keyword>
<dbReference type="AlphaFoldDB" id="A0A7L4URI7"/>
<evidence type="ECO:0000313" key="2">
    <source>
        <dbReference type="EMBL" id="PVX52385.1"/>
    </source>
</evidence>
<sequence length="103" mass="12724">MNVKKIFRKKHINIAKYAIVALVFIIWVGFFDNHNFKEQFKYQMKINDLEEEKEYYLKKIREDSTRLSELNTNDENLEKYAREKYYMKKKGEEIFLVKEKNED</sequence>
<accession>A0A7L4URI7</accession>
<dbReference type="RefSeq" id="WP_165806840.1">
    <property type="nucleotide sequence ID" value="NZ_QENZ01000003.1"/>
</dbReference>
<feature type="transmembrane region" description="Helical" evidence="1">
    <location>
        <begin position="12"/>
        <end position="31"/>
    </location>
</feature>
<dbReference type="Pfam" id="PF04977">
    <property type="entry name" value="DivIC"/>
    <property type="match status" value="1"/>
</dbReference>
<evidence type="ECO:0000256" key="1">
    <source>
        <dbReference type="SAM" id="Phobius"/>
    </source>
</evidence>
<keyword evidence="1" id="KW-1133">Transmembrane helix</keyword>
<dbReference type="InterPro" id="IPR007060">
    <property type="entry name" value="FtsL/DivIC"/>
</dbReference>
<evidence type="ECO:0000313" key="3">
    <source>
        <dbReference type="Proteomes" id="UP000251835"/>
    </source>
</evidence>
<dbReference type="Proteomes" id="UP000251835">
    <property type="component" value="Unassembled WGS sequence"/>
</dbReference>
<organism evidence="2 3">
    <name type="scientific">Balneicella halophila</name>
    <dbReference type="NCBI Taxonomy" id="1537566"/>
    <lineage>
        <taxon>Bacteria</taxon>
        <taxon>Pseudomonadati</taxon>
        <taxon>Bacteroidota</taxon>
        <taxon>Bacteroidia</taxon>
        <taxon>Bacteroidales</taxon>
        <taxon>Balneicellaceae</taxon>
        <taxon>Balneicella</taxon>
    </lineage>
</organism>
<dbReference type="EMBL" id="QENZ01000003">
    <property type="protein sequence ID" value="PVX52385.1"/>
    <property type="molecule type" value="Genomic_DNA"/>
</dbReference>
<reference evidence="2 3" key="1">
    <citation type="submission" date="2018-05" db="EMBL/GenBank/DDBJ databases">
        <title>Genomic Encyclopedia of Type Strains, Phase IV (KMG-IV): sequencing the most valuable type-strain genomes for metagenomic binning, comparative biology and taxonomic classification.</title>
        <authorList>
            <person name="Goeker M."/>
        </authorList>
    </citation>
    <scope>NUCLEOTIDE SEQUENCE [LARGE SCALE GENOMIC DNA]</scope>
    <source>
        <strain evidence="2 3">DSM 28579</strain>
    </source>
</reference>